<dbReference type="EMBL" id="JACHIP010000003">
    <property type="protein sequence ID" value="MBB5057466.1"/>
    <property type="molecule type" value="Genomic_DNA"/>
</dbReference>
<accession>A0A7W8E3H1</accession>
<gene>
    <name evidence="2" type="ORF">HDF16_002172</name>
</gene>
<evidence type="ECO:0000256" key="1">
    <source>
        <dbReference type="SAM" id="MobiDB-lite"/>
    </source>
</evidence>
<reference evidence="2 3" key="1">
    <citation type="submission" date="2020-08" db="EMBL/GenBank/DDBJ databases">
        <title>Genomic Encyclopedia of Type Strains, Phase IV (KMG-V): Genome sequencing to study the core and pangenomes of soil and plant-associated prokaryotes.</title>
        <authorList>
            <person name="Whitman W."/>
        </authorList>
    </citation>
    <scope>NUCLEOTIDE SEQUENCE [LARGE SCALE GENOMIC DNA]</scope>
    <source>
        <strain evidence="2 3">M8UP14</strain>
    </source>
</reference>
<proteinExistence type="predicted"/>
<feature type="region of interest" description="Disordered" evidence="1">
    <location>
        <begin position="1"/>
        <end position="22"/>
    </location>
</feature>
<protein>
    <submittedName>
        <fullName evidence="2">Uncharacterized protein</fullName>
    </submittedName>
</protein>
<dbReference type="RefSeq" id="WP_246409007.1">
    <property type="nucleotide sequence ID" value="NZ_JACHIP010000003.1"/>
</dbReference>
<dbReference type="AlphaFoldDB" id="A0A7W8E3H1"/>
<name>A0A7W8E3H1_9BACT</name>
<evidence type="ECO:0000313" key="3">
    <source>
        <dbReference type="Proteomes" id="UP000540989"/>
    </source>
</evidence>
<evidence type="ECO:0000313" key="2">
    <source>
        <dbReference type="EMBL" id="MBB5057466.1"/>
    </source>
</evidence>
<comment type="caution">
    <text evidence="2">The sequence shown here is derived from an EMBL/GenBank/DDBJ whole genome shotgun (WGS) entry which is preliminary data.</text>
</comment>
<dbReference type="Proteomes" id="UP000540989">
    <property type="component" value="Unassembled WGS sequence"/>
</dbReference>
<sequence>MEDLDNLLQSKEANALERESKRRLTHSEVTQLEMLITQTRDYYPGQELPEETSRVWAPALAAFALKYGMDALRKALVDHMAEEEFLPHPVGIRKRLEAKAAGDGMRSSALKYMREQAEAKAIWERERKEEKRSEEHAA</sequence>
<keyword evidence="3" id="KW-1185">Reference proteome</keyword>
<organism evidence="2 3">
    <name type="scientific">Granulicella aggregans</name>
    <dbReference type="NCBI Taxonomy" id="474949"/>
    <lineage>
        <taxon>Bacteria</taxon>
        <taxon>Pseudomonadati</taxon>
        <taxon>Acidobacteriota</taxon>
        <taxon>Terriglobia</taxon>
        <taxon>Terriglobales</taxon>
        <taxon>Acidobacteriaceae</taxon>
        <taxon>Granulicella</taxon>
    </lineage>
</organism>